<accession>A0ABU3SEU1</accession>
<dbReference type="PANTHER" id="PTHR36302:SF1">
    <property type="entry name" value="COPPER CHAPERONE PCU(A)C"/>
    <property type="match status" value="1"/>
</dbReference>
<reference evidence="2 3" key="1">
    <citation type="submission" date="2023-09" db="EMBL/GenBank/DDBJ databases">
        <title>Whole genome shotgun sequencing (WGS) of Bosea sp. ZW T0_25, isolated from stored onions (Allium cepa).</title>
        <authorList>
            <person name="Stoll D.A."/>
            <person name="Huch M."/>
        </authorList>
    </citation>
    <scope>NUCLEOTIDE SEQUENCE [LARGE SCALE GENOMIC DNA]</scope>
    <source>
        <strain evidence="2 3">ZW T0_25</strain>
    </source>
</reference>
<dbReference type="PANTHER" id="PTHR36302">
    <property type="entry name" value="BLR7088 PROTEIN"/>
    <property type="match status" value="1"/>
</dbReference>
<dbReference type="EMBL" id="JAWDID010000065">
    <property type="protein sequence ID" value="MDU0343313.1"/>
    <property type="molecule type" value="Genomic_DNA"/>
</dbReference>
<proteinExistence type="predicted"/>
<dbReference type="RefSeq" id="WP_316021046.1">
    <property type="nucleotide sequence ID" value="NZ_JAWDID010000065.1"/>
</dbReference>
<gene>
    <name evidence="2" type="ORF">RKE40_25785</name>
</gene>
<dbReference type="Gene3D" id="2.60.40.1890">
    <property type="entry name" value="PCu(A)C copper chaperone"/>
    <property type="match status" value="1"/>
</dbReference>
<protein>
    <submittedName>
        <fullName evidence="2">Copper chaperone PCu(A)C</fullName>
    </submittedName>
</protein>
<evidence type="ECO:0000256" key="1">
    <source>
        <dbReference type="SAM" id="Phobius"/>
    </source>
</evidence>
<sequence length="185" mass="19923">MIANWLARLGRALGEGMPRGLLLSRGTVLRALAIAAVGLGPFIYLGTLHREPVAKRADIGVVHPWSRGAARAGEQYPIYASFENGGRVLDRLIAVETPLARLAVMKELDRSSGVVRPIELDELAIPGNSRLSLRPGARQITLVGLKQAIEPGATIPVTFVFSRAGRVTTQVQVENRGQPEHADHS</sequence>
<evidence type="ECO:0000313" key="2">
    <source>
        <dbReference type="EMBL" id="MDU0343313.1"/>
    </source>
</evidence>
<dbReference type="InterPro" id="IPR058248">
    <property type="entry name" value="Lxx211020-like"/>
</dbReference>
<dbReference type="SUPFAM" id="SSF110087">
    <property type="entry name" value="DR1885-like metal-binding protein"/>
    <property type="match status" value="1"/>
</dbReference>
<evidence type="ECO:0000313" key="3">
    <source>
        <dbReference type="Proteomes" id="UP001254257"/>
    </source>
</evidence>
<keyword evidence="1" id="KW-0472">Membrane</keyword>
<dbReference type="Proteomes" id="UP001254257">
    <property type="component" value="Unassembled WGS sequence"/>
</dbReference>
<organism evidence="2 3">
    <name type="scientific">Bosea rubneri</name>
    <dbReference type="NCBI Taxonomy" id="3075434"/>
    <lineage>
        <taxon>Bacteria</taxon>
        <taxon>Pseudomonadati</taxon>
        <taxon>Pseudomonadota</taxon>
        <taxon>Alphaproteobacteria</taxon>
        <taxon>Hyphomicrobiales</taxon>
        <taxon>Boseaceae</taxon>
        <taxon>Bosea</taxon>
    </lineage>
</organism>
<dbReference type="InterPro" id="IPR007410">
    <property type="entry name" value="LpqE-like"/>
</dbReference>
<feature type="transmembrane region" description="Helical" evidence="1">
    <location>
        <begin position="27"/>
        <end position="46"/>
    </location>
</feature>
<dbReference type="Pfam" id="PF04314">
    <property type="entry name" value="PCuAC"/>
    <property type="match status" value="1"/>
</dbReference>
<keyword evidence="1" id="KW-0812">Transmembrane</keyword>
<comment type="caution">
    <text evidence="2">The sequence shown here is derived from an EMBL/GenBank/DDBJ whole genome shotgun (WGS) entry which is preliminary data.</text>
</comment>
<dbReference type="InterPro" id="IPR036182">
    <property type="entry name" value="PCuAC_sf"/>
</dbReference>
<keyword evidence="1" id="KW-1133">Transmembrane helix</keyword>
<name>A0ABU3SEU1_9HYPH</name>
<keyword evidence="3" id="KW-1185">Reference proteome</keyword>